<feature type="transmembrane region" description="Helical" evidence="1">
    <location>
        <begin position="25"/>
        <end position="46"/>
    </location>
</feature>
<comment type="caution">
    <text evidence="2">The sequence shown here is derived from an EMBL/GenBank/DDBJ whole genome shotgun (WGS) entry which is preliminary data.</text>
</comment>
<gene>
    <name evidence="2" type="ORF">ACG0Z3_06295</name>
</gene>
<sequence>MNATHSGHRDAQASRRNRFHPMLKLWGWPAVLGLLSTSGLLSALVSDDWGDAWSWLALGVPVLVMAWYAWRR</sequence>
<accession>A0ABW7FG79</accession>
<dbReference type="EMBL" id="JBIGHW010000003">
    <property type="protein sequence ID" value="MFG6440291.1"/>
    <property type="molecule type" value="Genomic_DNA"/>
</dbReference>
<keyword evidence="1" id="KW-0472">Membrane</keyword>
<proteinExistence type="predicted"/>
<evidence type="ECO:0000313" key="2">
    <source>
        <dbReference type="EMBL" id="MFG6440291.1"/>
    </source>
</evidence>
<organism evidence="2 3">
    <name type="scientific">Pelomonas margarita</name>
    <dbReference type="NCBI Taxonomy" id="3299031"/>
    <lineage>
        <taxon>Bacteria</taxon>
        <taxon>Pseudomonadati</taxon>
        <taxon>Pseudomonadota</taxon>
        <taxon>Betaproteobacteria</taxon>
        <taxon>Burkholderiales</taxon>
        <taxon>Sphaerotilaceae</taxon>
        <taxon>Roseateles</taxon>
    </lineage>
</organism>
<reference evidence="2 3" key="1">
    <citation type="submission" date="2024-08" db="EMBL/GenBank/DDBJ databases">
        <authorList>
            <person name="Lu H."/>
        </authorList>
    </citation>
    <scope>NUCLEOTIDE SEQUENCE [LARGE SCALE GENOMIC DNA]</scope>
    <source>
        <strain evidence="2 3">LKC17W</strain>
    </source>
</reference>
<evidence type="ECO:0000313" key="3">
    <source>
        <dbReference type="Proteomes" id="UP001606301"/>
    </source>
</evidence>
<keyword evidence="1" id="KW-0812">Transmembrane</keyword>
<feature type="transmembrane region" description="Helical" evidence="1">
    <location>
        <begin position="52"/>
        <end position="70"/>
    </location>
</feature>
<protein>
    <recommendedName>
        <fullName evidence="4">DUF4175 domain-containing protein</fullName>
    </recommendedName>
</protein>
<evidence type="ECO:0000256" key="1">
    <source>
        <dbReference type="SAM" id="Phobius"/>
    </source>
</evidence>
<name>A0ABW7FG79_9BURK</name>
<dbReference type="RefSeq" id="WP_394396355.1">
    <property type="nucleotide sequence ID" value="NZ_JBIGHW010000003.1"/>
</dbReference>
<dbReference type="Proteomes" id="UP001606301">
    <property type="component" value="Unassembled WGS sequence"/>
</dbReference>
<keyword evidence="1" id="KW-1133">Transmembrane helix</keyword>
<keyword evidence="3" id="KW-1185">Reference proteome</keyword>
<evidence type="ECO:0008006" key="4">
    <source>
        <dbReference type="Google" id="ProtNLM"/>
    </source>
</evidence>